<name>A0A7W7SFL5_9ACTN</name>
<evidence type="ECO:0000256" key="1">
    <source>
        <dbReference type="ARBA" id="ARBA00022598"/>
    </source>
</evidence>
<comment type="caution">
    <text evidence="6">The sequence shown here is derived from an EMBL/GenBank/DDBJ whole genome shotgun (WGS) entry which is preliminary data.</text>
</comment>
<dbReference type="GO" id="GO:0004357">
    <property type="term" value="F:glutamate-cysteine ligase activity"/>
    <property type="evidence" value="ECO:0007669"/>
    <property type="project" value="UniProtKB-EC"/>
</dbReference>
<keyword evidence="1 5" id="KW-0436">Ligase</keyword>
<dbReference type="GO" id="GO:0005524">
    <property type="term" value="F:ATP binding"/>
    <property type="evidence" value="ECO:0007669"/>
    <property type="project" value="UniProtKB-KW"/>
</dbReference>
<accession>A0A7W7SFL5</accession>
<dbReference type="SUPFAM" id="SSF55931">
    <property type="entry name" value="Glutamine synthetase/guanido kinase"/>
    <property type="match status" value="1"/>
</dbReference>
<dbReference type="NCBIfam" id="NF010041">
    <property type="entry name" value="PRK13517.1-1"/>
    <property type="match status" value="1"/>
</dbReference>
<dbReference type="PANTHER" id="PTHR36510:SF1">
    <property type="entry name" value="GLUTAMATE--CYSTEINE LIGASE 2-RELATED"/>
    <property type="match status" value="1"/>
</dbReference>
<organism evidence="6 7">
    <name type="scientific">Kitasatospora gansuensis</name>
    <dbReference type="NCBI Taxonomy" id="258050"/>
    <lineage>
        <taxon>Bacteria</taxon>
        <taxon>Bacillati</taxon>
        <taxon>Actinomycetota</taxon>
        <taxon>Actinomycetes</taxon>
        <taxon>Kitasatosporales</taxon>
        <taxon>Streptomycetaceae</taxon>
        <taxon>Kitasatospora</taxon>
    </lineage>
</organism>
<dbReference type="HAMAP" id="MF_01609">
    <property type="entry name" value="Glu_cys_ligase_2"/>
    <property type="match status" value="1"/>
</dbReference>
<dbReference type="RefSeq" id="WP_184918029.1">
    <property type="nucleotide sequence ID" value="NZ_JACHJR010000001.1"/>
</dbReference>
<comment type="function">
    <text evidence="5">ATP-dependent carboxylate-amine ligase which exhibits weak glutamate--cysteine ligase activity.</text>
</comment>
<evidence type="ECO:0000256" key="2">
    <source>
        <dbReference type="ARBA" id="ARBA00022741"/>
    </source>
</evidence>
<reference evidence="6 7" key="1">
    <citation type="submission" date="2020-08" db="EMBL/GenBank/DDBJ databases">
        <title>Sequencing the genomes of 1000 actinobacteria strains.</title>
        <authorList>
            <person name="Klenk H.-P."/>
        </authorList>
    </citation>
    <scope>NUCLEOTIDE SEQUENCE [LARGE SCALE GENOMIC DNA]</scope>
    <source>
        <strain evidence="6 7">DSM 44786</strain>
    </source>
</reference>
<dbReference type="NCBIfam" id="TIGR02050">
    <property type="entry name" value="gshA_cyan_rel"/>
    <property type="match status" value="1"/>
</dbReference>
<dbReference type="PANTHER" id="PTHR36510">
    <property type="entry name" value="GLUTAMATE--CYSTEINE LIGASE 2-RELATED"/>
    <property type="match status" value="1"/>
</dbReference>
<dbReference type="Gene3D" id="3.30.590.20">
    <property type="match status" value="1"/>
</dbReference>
<evidence type="ECO:0000313" key="6">
    <source>
        <dbReference type="EMBL" id="MBB4948431.1"/>
    </source>
</evidence>
<proteinExistence type="inferred from homology"/>
<comment type="catalytic activity">
    <reaction evidence="4 5">
        <text>L-cysteine + L-glutamate + ATP = gamma-L-glutamyl-L-cysteine + ADP + phosphate + H(+)</text>
        <dbReference type="Rhea" id="RHEA:13285"/>
        <dbReference type="ChEBI" id="CHEBI:15378"/>
        <dbReference type="ChEBI" id="CHEBI:29985"/>
        <dbReference type="ChEBI" id="CHEBI:30616"/>
        <dbReference type="ChEBI" id="CHEBI:35235"/>
        <dbReference type="ChEBI" id="CHEBI:43474"/>
        <dbReference type="ChEBI" id="CHEBI:58173"/>
        <dbReference type="ChEBI" id="CHEBI:456216"/>
        <dbReference type="EC" id="6.3.2.2"/>
    </reaction>
</comment>
<evidence type="ECO:0000313" key="7">
    <source>
        <dbReference type="Proteomes" id="UP000573327"/>
    </source>
</evidence>
<keyword evidence="3 5" id="KW-0067">ATP-binding</keyword>
<sequence length="372" mass="40152">MSESGAGQLPTIGVEEEFLLADRYSRSAVGAAPTVLKTATELLGDQVGCELFPTMVETRTVPVHTLDQLRDELLRLRAGVAAAADQADCRAVASGTMVIPSATRLDVSDQDRYRLMVAEYGPLVHGDQGAGVAGCHIHLGVPDRESAVQLTNHLRPWLPILQAIAANSPFHDGRDTGYAGWRTLRWAQFPGAGPTPLLADAAEYDALLDRLVDSGLLLDRRMAYWHARPSERFPTVEIRVCDVSTDPGVVVLLAGLARALATVLLAEAVRGVRPPQVPDSLLRAAHWRAARDGLTGAGVDLTTGAPAPAHELVDRLLRRTAPGLAAAGDTTTVHRLWTELRKHGGGAERQRTAYRRRYDLRDVVDAVTLPQH</sequence>
<evidence type="ECO:0000256" key="3">
    <source>
        <dbReference type="ARBA" id="ARBA00022840"/>
    </source>
</evidence>
<dbReference type="InterPro" id="IPR014746">
    <property type="entry name" value="Gln_synth/guanido_kin_cat_dom"/>
</dbReference>
<dbReference type="InterPro" id="IPR006336">
    <property type="entry name" value="GCS2"/>
</dbReference>
<comment type="similarity">
    <text evidence="5">Belongs to the glutamate--cysteine ligase type 2 family. YbdK subfamily.</text>
</comment>
<evidence type="ECO:0000256" key="5">
    <source>
        <dbReference type="HAMAP-Rule" id="MF_01609"/>
    </source>
</evidence>
<dbReference type="InterPro" id="IPR011793">
    <property type="entry name" value="YbdK"/>
</dbReference>
<dbReference type="Pfam" id="PF04107">
    <property type="entry name" value="GCS2"/>
    <property type="match status" value="1"/>
</dbReference>
<dbReference type="AlphaFoldDB" id="A0A7W7SFL5"/>
<dbReference type="EC" id="6.3.2.2" evidence="5"/>
<keyword evidence="7" id="KW-1185">Reference proteome</keyword>
<keyword evidence="2 5" id="KW-0547">Nucleotide-binding</keyword>
<gene>
    <name evidence="6" type="ORF">F4556_003966</name>
</gene>
<protein>
    <recommendedName>
        <fullName evidence="5">Putative glutamate--cysteine ligase 2</fullName>
        <ecNumber evidence="5">6.3.2.2</ecNumber>
    </recommendedName>
    <alternativeName>
        <fullName evidence="5">Gamma-glutamylcysteine synthetase 2</fullName>
        <shortName evidence="5">GCS 2</shortName>
        <shortName evidence="5">Gamma-GCS 2</shortName>
    </alternativeName>
</protein>
<dbReference type="EMBL" id="JACHJR010000001">
    <property type="protein sequence ID" value="MBB4948431.1"/>
    <property type="molecule type" value="Genomic_DNA"/>
</dbReference>
<dbReference type="GO" id="GO:0042398">
    <property type="term" value="P:modified amino acid biosynthetic process"/>
    <property type="evidence" value="ECO:0007669"/>
    <property type="project" value="InterPro"/>
</dbReference>
<dbReference type="Proteomes" id="UP000573327">
    <property type="component" value="Unassembled WGS sequence"/>
</dbReference>
<dbReference type="InterPro" id="IPR050141">
    <property type="entry name" value="GCL_type2/YbdK_subfam"/>
</dbReference>
<evidence type="ECO:0000256" key="4">
    <source>
        <dbReference type="ARBA" id="ARBA00048819"/>
    </source>
</evidence>